<reference evidence="3 4" key="1">
    <citation type="submission" date="2016-10" db="EMBL/GenBank/DDBJ databases">
        <authorList>
            <person name="de Groot N.N."/>
        </authorList>
    </citation>
    <scope>NUCLEOTIDE SEQUENCE [LARGE SCALE GENOMIC DNA]</scope>
    <source>
        <strain evidence="3 4">DSM 23310</strain>
    </source>
</reference>
<dbReference type="Pfam" id="PF00149">
    <property type="entry name" value="Metallophos"/>
    <property type="match status" value="1"/>
</dbReference>
<dbReference type="InterPro" id="IPR029052">
    <property type="entry name" value="Metallo-depent_PP-like"/>
</dbReference>
<dbReference type="CDD" id="cd00840">
    <property type="entry name" value="MPP_Mre11_N"/>
    <property type="match status" value="1"/>
</dbReference>
<dbReference type="AlphaFoldDB" id="A0A1H3DYP4"/>
<accession>A0A1H3DYP4</accession>
<evidence type="ECO:0000259" key="2">
    <source>
        <dbReference type="Pfam" id="PF00149"/>
    </source>
</evidence>
<sequence length="366" mass="42760">MIKFIHTGDLHLGLQFRNVSFDAYKANERRLELWQTFGRIVKKAVEDNVDFLFIAGDLFEEKYFTLADIKKVRDILAKANETQVLIVAGNHDPLHGKSLYNIVEWSENVTLFNSIKLIKKEFPEKNTCVYGYSWEASENRKDIFKDFNGIDEDKINILIIHGDIFDKESPYLPLNKDYIEQLGFDYIALGHIHKPHIISPKIAYCGSPEPLDFGEIGEHGIIVGSIEKSNTRIDFLPFSKRKFIKKIVRIDETLGYLDILNRIRECDIKEEREDHFYKVKLEGVVDRHVDINVMDLTKELEEDFYYIEVINDTIIDYDLDGLERDNRDNIIGYFIREMRQKNLDDKIVRDALYIGLEALLKGKVDI</sequence>
<dbReference type="EMBL" id="FNNG01000017">
    <property type="protein sequence ID" value="SDX71592.1"/>
    <property type="molecule type" value="Genomic_DNA"/>
</dbReference>
<dbReference type="InterPro" id="IPR050535">
    <property type="entry name" value="DNA_Repair-Maintenance_Comp"/>
</dbReference>
<name>A0A1H3DYP4_9FIRM</name>
<organism evidence="3 4">
    <name type="scientific">Tepidimicrobium xylanilyticum</name>
    <dbReference type="NCBI Taxonomy" id="1123352"/>
    <lineage>
        <taxon>Bacteria</taxon>
        <taxon>Bacillati</taxon>
        <taxon>Bacillota</taxon>
        <taxon>Tissierellia</taxon>
        <taxon>Tissierellales</taxon>
        <taxon>Tepidimicrobiaceae</taxon>
        <taxon>Tepidimicrobium</taxon>
    </lineage>
</organism>
<evidence type="ECO:0000256" key="1">
    <source>
        <dbReference type="ARBA" id="ARBA00022801"/>
    </source>
</evidence>
<keyword evidence="1" id="KW-0378">Hydrolase</keyword>
<dbReference type="InterPro" id="IPR041796">
    <property type="entry name" value="Mre11_N"/>
</dbReference>
<dbReference type="PANTHER" id="PTHR30337:SF7">
    <property type="entry name" value="PHOSPHOESTERASE"/>
    <property type="match status" value="1"/>
</dbReference>
<dbReference type="PANTHER" id="PTHR30337">
    <property type="entry name" value="COMPONENT OF ATP-DEPENDENT DSDNA EXONUCLEASE"/>
    <property type="match status" value="1"/>
</dbReference>
<dbReference type="Proteomes" id="UP000198828">
    <property type="component" value="Unassembled WGS sequence"/>
</dbReference>
<feature type="domain" description="Calcineurin-like phosphoesterase" evidence="2">
    <location>
        <begin position="2"/>
        <end position="195"/>
    </location>
</feature>
<protein>
    <submittedName>
        <fullName evidence="3">DNA repair exonuclease SbcCD nuclease subunit</fullName>
    </submittedName>
</protein>
<dbReference type="InterPro" id="IPR004843">
    <property type="entry name" value="Calcineurin-like_PHP"/>
</dbReference>
<dbReference type="OrthoDB" id="9773856at2"/>
<dbReference type="SUPFAM" id="SSF56300">
    <property type="entry name" value="Metallo-dependent phosphatases"/>
    <property type="match status" value="1"/>
</dbReference>
<evidence type="ECO:0000313" key="3">
    <source>
        <dbReference type="EMBL" id="SDX71592.1"/>
    </source>
</evidence>
<keyword evidence="4" id="KW-1185">Reference proteome</keyword>
<gene>
    <name evidence="3" type="ORF">SAMN05660923_02792</name>
</gene>
<keyword evidence="3" id="KW-0269">Exonuclease</keyword>
<dbReference type="Gene3D" id="3.60.21.10">
    <property type="match status" value="1"/>
</dbReference>
<proteinExistence type="predicted"/>
<keyword evidence="3" id="KW-0540">Nuclease</keyword>
<evidence type="ECO:0000313" key="4">
    <source>
        <dbReference type="Proteomes" id="UP000198828"/>
    </source>
</evidence>
<dbReference type="GO" id="GO:0004527">
    <property type="term" value="F:exonuclease activity"/>
    <property type="evidence" value="ECO:0007669"/>
    <property type="project" value="UniProtKB-KW"/>
</dbReference>
<dbReference type="RefSeq" id="WP_093754707.1">
    <property type="nucleotide sequence ID" value="NZ_FNNG01000017.1"/>
</dbReference>